<name>A0A9P8QII4_9HYPO</name>
<comment type="caution">
    <text evidence="1">The sequence shown here is derived from an EMBL/GenBank/DDBJ whole genome shotgun (WGS) entry which is preliminary data.</text>
</comment>
<dbReference type="AlphaFoldDB" id="A0A9P8QII4"/>
<organism evidence="1 2">
    <name type="scientific">Trichoderma cornu-damae</name>
    <dbReference type="NCBI Taxonomy" id="654480"/>
    <lineage>
        <taxon>Eukaryota</taxon>
        <taxon>Fungi</taxon>
        <taxon>Dikarya</taxon>
        <taxon>Ascomycota</taxon>
        <taxon>Pezizomycotina</taxon>
        <taxon>Sordariomycetes</taxon>
        <taxon>Hypocreomycetidae</taxon>
        <taxon>Hypocreales</taxon>
        <taxon>Hypocreaceae</taxon>
        <taxon>Trichoderma</taxon>
    </lineage>
</organism>
<dbReference type="EMBL" id="JAIWOZ010000007">
    <property type="protein sequence ID" value="KAH6603212.1"/>
    <property type="molecule type" value="Genomic_DNA"/>
</dbReference>
<gene>
    <name evidence="1" type="ORF">Trco_007987</name>
</gene>
<proteinExistence type="predicted"/>
<keyword evidence="2" id="KW-1185">Reference proteome</keyword>
<sequence>MDISLSPLAVTLGISRNKQILRIAQSQGKPSHAVVVTVVAFLRETRDERRGCARFILSCSGMARKRQSCGMAENGPTLADFGRMEQRKAMHAFLAWAAGSSTAKGALRKAPDVRRAASMAGTEPET</sequence>
<evidence type="ECO:0000313" key="1">
    <source>
        <dbReference type="EMBL" id="KAH6603212.1"/>
    </source>
</evidence>
<dbReference type="Proteomes" id="UP000827724">
    <property type="component" value="Unassembled WGS sequence"/>
</dbReference>
<reference evidence="1" key="1">
    <citation type="submission" date="2021-08" db="EMBL/GenBank/DDBJ databases">
        <title>Chromosome-Level Trichoderma cornu-damae using Hi-C Data.</title>
        <authorList>
            <person name="Kim C.S."/>
        </authorList>
    </citation>
    <scope>NUCLEOTIDE SEQUENCE</scope>
    <source>
        <strain evidence="1">KA19-0412C</strain>
    </source>
</reference>
<evidence type="ECO:0000313" key="2">
    <source>
        <dbReference type="Proteomes" id="UP000827724"/>
    </source>
</evidence>
<accession>A0A9P8QII4</accession>
<protein>
    <submittedName>
        <fullName evidence="1">Uncharacterized protein</fullName>
    </submittedName>
</protein>